<dbReference type="EMBL" id="LKCN02000007">
    <property type="protein sequence ID" value="RCI12095.1"/>
    <property type="molecule type" value="Genomic_DNA"/>
</dbReference>
<evidence type="ECO:0000313" key="1">
    <source>
        <dbReference type="EMBL" id="RCI12095.1"/>
    </source>
</evidence>
<reference evidence="1 2" key="1">
    <citation type="journal article" date="2015" name="BMC Genomics">
        <title>Insights from the genome of Ophiocordyceps polyrhachis-furcata to pathogenicity and host specificity in insect fungi.</title>
        <authorList>
            <person name="Wichadakul D."/>
            <person name="Kobmoo N."/>
            <person name="Ingsriswang S."/>
            <person name="Tangphatsornruang S."/>
            <person name="Chantasingh D."/>
            <person name="Luangsa-ard J.J."/>
            <person name="Eurwilaichitr L."/>
        </authorList>
    </citation>
    <scope>NUCLEOTIDE SEQUENCE [LARGE SCALE GENOMIC DNA]</scope>
    <source>
        <strain evidence="1 2">BCC 54312</strain>
    </source>
</reference>
<dbReference type="AlphaFoldDB" id="A0A367LCF3"/>
<keyword evidence="2" id="KW-1185">Reference proteome</keyword>
<gene>
    <name evidence="1" type="ORF">L249_0883</name>
</gene>
<organism evidence="1 2">
    <name type="scientific">Ophiocordyceps polyrhachis-furcata BCC 54312</name>
    <dbReference type="NCBI Taxonomy" id="1330021"/>
    <lineage>
        <taxon>Eukaryota</taxon>
        <taxon>Fungi</taxon>
        <taxon>Dikarya</taxon>
        <taxon>Ascomycota</taxon>
        <taxon>Pezizomycotina</taxon>
        <taxon>Sordariomycetes</taxon>
        <taxon>Hypocreomycetidae</taxon>
        <taxon>Hypocreales</taxon>
        <taxon>Ophiocordycipitaceae</taxon>
        <taxon>Ophiocordyceps</taxon>
    </lineage>
</organism>
<name>A0A367LCF3_9HYPO</name>
<sequence length="187" mass="20839">MASTYIVLTYPYYQHHHSRANERSRWWLNGSRFCRSAIACLSRPFAGYAMWHRPRAASRLALPCHGHNLERAVSAAARSKDAGAACKKPAREGRARVTWEWHTTNATRLLDYFGRDGIRPQSYPGCFWKNTEIPTGIIAAQAQGTVSRAGLPALLLVTHLRPSSILSTSLFLPSHGLAPRAFNAIQN</sequence>
<comment type="caution">
    <text evidence="1">The sequence shown here is derived from an EMBL/GenBank/DDBJ whole genome shotgun (WGS) entry which is preliminary data.</text>
</comment>
<evidence type="ECO:0000313" key="2">
    <source>
        <dbReference type="Proteomes" id="UP000253664"/>
    </source>
</evidence>
<accession>A0A367LCF3</accession>
<proteinExistence type="predicted"/>
<protein>
    <submittedName>
        <fullName evidence="1">Uncharacterized protein</fullName>
    </submittedName>
</protein>
<dbReference type="Proteomes" id="UP000253664">
    <property type="component" value="Unassembled WGS sequence"/>
</dbReference>